<dbReference type="GO" id="GO:0006355">
    <property type="term" value="P:regulation of DNA-templated transcription"/>
    <property type="evidence" value="ECO:0007669"/>
    <property type="project" value="InterPro"/>
</dbReference>
<dbReference type="InterPro" id="IPR036638">
    <property type="entry name" value="HLH_DNA-bd_sf"/>
</dbReference>
<gene>
    <name evidence="5" type="ORF">CRG98_020219</name>
</gene>
<dbReference type="InterPro" id="IPR045896">
    <property type="entry name" value="MYC1-like_bHLH"/>
</dbReference>
<organism evidence="5 6">
    <name type="scientific">Punica granatum</name>
    <name type="common">Pomegranate</name>
    <dbReference type="NCBI Taxonomy" id="22663"/>
    <lineage>
        <taxon>Eukaryota</taxon>
        <taxon>Viridiplantae</taxon>
        <taxon>Streptophyta</taxon>
        <taxon>Embryophyta</taxon>
        <taxon>Tracheophyta</taxon>
        <taxon>Spermatophyta</taxon>
        <taxon>Magnoliopsida</taxon>
        <taxon>eudicotyledons</taxon>
        <taxon>Gunneridae</taxon>
        <taxon>Pentapetalae</taxon>
        <taxon>rosids</taxon>
        <taxon>malvids</taxon>
        <taxon>Myrtales</taxon>
        <taxon>Lythraceae</taxon>
        <taxon>Punica</taxon>
    </lineage>
</organism>
<protein>
    <submittedName>
        <fullName evidence="5">Uncharacterized protein</fullName>
    </submittedName>
</protein>
<dbReference type="GO" id="GO:0046983">
    <property type="term" value="F:protein dimerization activity"/>
    <property type="evidence" value="ECO:0007669"/>
    <property type="project" value="InterPro"/>
</dbReference>
<dbReference type="GO" id="GO:0048658">
    <property type="term" value="P:anther wall tapetum development"/>
    <property type="evidence" value="ECO:0007669"/>
    <property type="project" value="InterPro"/>
</dbReference>
<dbReference type="AlphaFoldDB" id="A0A2I0JSW2"/>
<name>A0A2I0JSW2_PUNGR</name>
<dbReference type="SMART" id="SM00353">
    <property type="entry name" value="HLH"/>
    <property type="match status" value="1"/>
</dbReference>
<sequence length="416" mass="46276">MKMYEETPCFGPDSNHPSPMVDSAIDFAHGSSSEEKQREPVLRLPVETQQEDEDEDEHLPNIGTHLLQEMTNNPCDHLSSLNWGSITAAAAYKMPRVFDTIDNEVQGFGALPNTSFPPTPAIFNHFTLQPQSAPLLFPSTRTVHDPTFDLNSPLGLHCAPPLALVRELFQSLPLSGEVLFGDGGEHDIAGEGREEGLVQVQNGGASELRGGRNGTKQQPANERERRSHMKERFNDLRMMIPNSTKTDRASVVGDSIEYIKELKRTVDELKLLLDRRRCGRERKDGKRQRMDQDQGDVNSCITNKLPGDPNMSYSTGLRSSMLRRKSKATEVDVRIVDDEVTVKLVLRRKINCLLHVSRVLDELQLDLQHVAGGQIGDHYSFLFNSKICEGSVFASTIAGKLIDAVDGHYAVAPPDQ</sequence>
<reference evidence="5 6" key="1">
    <citation type="submission" date="2017-11" db="EMBL/GenBank/DDBJ databases">
        <title>De-novo sequencing of pomegranate (Punica granatum L.) genome.</title>
        <authorList>
            <person name="Akparov Z."/>
            <person name="Amiraslanov A."/>
            <person name="Hajiyeva S."/>
            <person name="Abbasov M."/>
            <person name="Kaur K."/>
            <person name="Hamwieh A."/>
            <person name="Solovyev V."/>
            <person name="Salamov A."/>
            <person name="Braich B."/>
            <person name="Kosarev P."/>
            <person name="Mahmoud A."/>
            <person name="Hajiyev E."/>
            <person name="Babayeva S."/>
            <person name="Izzatullayeva V."/>
            <person name="Mammadov A."/>
            <person name="Mammadov A."/>
            <person name="Sharifova S."/>
            <person name="Ojaghi J."/>
            <person name="Eynullazada K."/>
            <person name="Bayramov B."/>
            <person name="Abdulazimova A."/>
            <person name="Shahmuradov I."/>
        </authorList>
    </citation>
    <scope>NUCLEOTIDE SEQUENCE [LARGE SCALE GENOMIC DNA]</scope>
    <source>
        <strain evidence="6">cv. AG2017</strain>
        <tissue evidence="5">Leaf</tissue>
    </source>
</reference>
<keyword evidence="2" id="KW-0805">Transcription regulation</keyword>
<evidence type="ECO:0000313" key="6">
    <source>
        <dbReference type="Proteomes" id="UP000233551"/>
    </source>
</evidence>
<evidence type="ECO:0000256" key="3">
    <source>
        <dbReference type="ARBA" id="ARBA00023163"/>
    </source>
</evidence>
<dbReference type="EMBL" id="PGOL01001277">
    <property type="protein sequence ID" value="PKI59388.1"/>
    <property type="molecule type" value="Genomic_DNA"/>
</dbReference>
<dbReference type="OrthoDB" id="1932168at2759"/>
<dbReference type="Pfam" id="PF00010">
    <property type="entry name" value="HLH"/>
    <property type="match status" value="1"/>
</dbReference>
<dbReference type="PROSITE" id="PS50888">
    <property type="entry name" value="BHLH"/>
    <property type="match status" value="1"/>
</dbReference>
<dbReference type="Proteomes" id="UP000233551">
    <property type="component" value="Unassembled WGS sequence"/>
</dbReference>
<evidence type="ECO:0000256" key="1">
    <source>
        <dbReference type="ARBA" id="ARBA00004123"/>
    </source>
</evidence>
<dbReference type="SUPFAM" id="SSF47459">
    <property type="entry name" value="HLH, helix-loop-helix DNA-binding domain"/>
    <property type="match status" value="1"/>
</dbReference>
<dbReference type="InterPro" id="IPR011598">
    <property type="entry name" value="bHLH_dom"/>
</dbReference>
<dbReference type="Gene3D" id="4.10.280.10">
    <property type="entry name" value="Helix-loop-helix DNA-binding domain"/>
    <property type="match status" value="1"/>
</dbReference>
<keyword evidence="3" id="KW-0804">Transcription</keyword>
<keyword evidence="4" id="KW-0539">Nucleus</keyword>
<comment type="subcellular location">
    <subcellularLocation>
        <location evidence="1">Nucleus</location>
    </subcellularLocation>
</comment>
<dbReference type="InterPro" id="IPR045895">
    <property type="entry name" value="bHLH91-like"/>
</dbReference>
<evidence type="ECO:0000313" key="5">
    <source>
        <dbReference type="EMBL" id="PKI59388.1"/>
    </source>
</evidence>
<dbReference type="PANTHER" id="PTHR46834:SF1">
    <property type="entry name" value="TRANSCRIPTION FACTOR BHLH10"/>
    <property type="match status" value="1"/>
</dbReference>
<dbReference type="GeneID" id="116202561"/>
<dbReference type="STRING" id="22663.A0A2I0JSW2"/>
<dbReference type="PANTHER" id="PTHR46834">
    <property type="entry name" value="TRANSCRIPTION FACTOR BHLH91"/>
    <property type="match status" value="1"/>
</dbReference>
<dbReference type="CDD" id="cd18918">
    <property type="entry name" value="bHLH_AtMYC1_like"/>
    <property type="match status" value="1"/>
</dbReference>
<proteinExistence type="predicted"/>
<evidence type="ECO:0000256" key="2">
    <source>
        <dbReference type="ARBA" id="ARBA00023015"/>
    </source>
</evidence>
<dbReference type="GO" id="GO:0005634">
    <property type="term" value="C:nucleus"/>
    <property type="evidence" value="ECO:0007669"/>
    <property type="project" value="UniProtKB-SubCell"/>
</dbReference>
<keyword evidence="6" id="KW-1185">Reference proteome</keyword>
<comment type="caution">
    <text evidence="5">The sequence shown here is derived from an EMBL/GenBank/DDBJ whole genome shotgun (WGS) entry which is preliminary data.</text>
</comment>
<accession>A0A2I0JSW2</accession>
<evidence type="ECO:0000256" key="4">
    <source>
        <dbReference type="ARBA" id="ARBA00023242"/>
    </source>
</evidence>